<dbReference type="Proteomes" id="UP000240883">
    <property type="component" value="Unassembled WGS sequence"/>
</dbReference>
<feature type="domain" description="SET" evidence="1">
    <location>
        <begin position="352"/>
        <end position="544"/>
    </location>
</feature>
<dbReference type="EMBL" id="KZ678143">
    <property type="protein sequence ID" value="PSN61597.1"/>
    <property type="molecule type" value="Genomic_DNA"/>
</dbReference>
<keyword evidence="3" id="KW-1185">Reference proteome</keyword>
<dbReference type="InterPro" id="IPR011990">
    <property type="entry name" value="TPR-like_helical_dom_sf"/>
</dbReference>
<protein>
    <recommendedName>
        <fullName evidence="1">SET domain-containing protein</fullName>
    </recommendedName>
</protein>
<evidence type="ECO:0000259" key="1">
    <source>
        <dbReference type="PROSITE" id="PS50280"/>
    </source>
</evidence>
<evidence type="ECO:0000313" key="3">
    <source>
        <dbReference type="Proteomes" id="UP000240883"/>
    </source>
</evidence>
<dbReference type="InterPro" id="IPR046341">
    <property type="entry name" value="SET_dom_sf"/>
</dbReference>
<gene>
    <name evidence="2" type="ORF">BS50DRAFT_561647</name>
</gene>
<reference evidence="2 3" key="1">
    <citation type="journal article" date="2018" name="Front. Microbiol.">
        <title>Genome-Wide Analysis of Corynespora cassiicola Leaf Fall Disease Putative Effectors.</title>
        <authorList>
            <person name="Lopez D."/>
            <person name="Ribeiro S."/>
            <person name="Label P."/>
            <person name="Fumanal B."/>
            <person name="Venisse J.S."/>
            <person name="Kohler A."/>
            <person name="de Oliveira R.R."/>
            <person name="Labutti K."/>
            <person name="Lipzen A."/>
            <person name="Lail K."/>
            <person name="Bauer D."/>
            <person name="Ohm R.A."/>
            <person name="Barry K.W."/>
            <person name="Spatafora J."/>
            <person name="Grigoriev I.V."/>
            <person name="Martin F.M."/>
            <person name="Pujade-Renaud V."/>
        </authorList>
    </citation>
    <scope>NUCLEOTIDE SEQUENCE [LARGE SCALE GENOMIC DNA]</scope>
    <source>
        <strain evidence="2 3">Philippines</strain>
    </source>
</reference>
<dbReference type="Gene3D" id="2.170.270.10">
    <property type="entry name" value="SET domain"/>
    <property type="match status" value="1"/>
</dbReference>
<name>A0A2T2N836_CORCC</name>
<dbReference type="PROSITE" id="PS50280">
    <property type="entry name" value="SET"/>
    <property type="match status" value="1"/>
</dbReference>
<dbReference type="Pfam" id="PF00856">
    <property type="entry name" value="SET"/>
    <property type="match status" value="1"/>
</dbReference>
<dbReference type="Gene3D" id="1.25.40.10">
    <property type="entry name" value="Tetratricopeptide repeat domain"/>
    <property type="match status" value="1"/>
</dbReference>
<evidence type="ECO:0000313" key="2">
    <source>
        <dbReference type="EMBL" id="PSN61597.1"/>
    </source>
</evidence>
<dbReference type="AlphaFoldDB" id="A0A2T2N836"/>
<dbReference type="OrthoDB" id="438641at2759"/>
<proteinExistence type="predicted"/>
<dbReference type="SUPFAM" id="SSF82199">
    <property type="entry name" value="SET domain"/>
    <property type="match status" value="1"/>
</dbReference>
<dbReference type="SUPFAM" id="SSF48452">
    <property type="entry name" value="TPR-like"/>
    <property type="match status" value="1"/>
</dbReference>
<dbReference type="InterPro" id="IPR053209">
    <property type="entry name" value="Gramillin-biosynth_MTr"/>
</dbReference>
<organism evidence="2 3">
    <name type="scientific">Corynespora cassiicola Philippines</name>
    <dbReference type="NCBI Taxonomy" id="1448308"/>
    <lineage>
        <taxon>Eukaryota</taxon>
        <taxon>Fungi</taxon>
        <taxon>Dikarya</taxon>
        <taxon>Ascomycota</taxon>
        <taxon>Pezizomycotina</taxon>
        <taxon>Dothideomycetes</taxon>
        <taxon>Pleosporomycetidae</taxon>
        <taxon>Pleosporales</taxon>
        <taxon>Corynesporascaceae</taxon>
        <taxon>Corynespora</taxon>
    </lineage>
</organism>
<accession>A0A2T2N836</accession>
<sequence length="735" mass="84023">MDVRKDFDEFAQAIEKQKSVLQKAKKRQGQCPHDRKPRELMLSNFMIALMATSVKRGHKERLIHSSFIPPAYLPCIKSLDNLKPIRIGCLRLETHHRGTYLLVRAITPPNRMTGILVLVEDDYEDVTVLQLYQQEEEYSREATDIVDKGSILLIKEPFFKVMASGEYGLRVDHLSDVVYLDKTDRRVPEIWRSRLIEPQSSAESLKLKGNTLMEQGKYWRAIKEYSNALSQSVNSCEIDVIKRNRSLAYLKIRHYDAALSDTGFPDFGDEHSEKAFFRAAEALYHLTKFEECCKVLEMISKDFPDNKQAIVVLDRARRRCAEKSSGNFDFKLLQAEAKKYRPPHLDHATYIGPVEVRRTVDKGRGLFATKPMKVGDLILCEKAFSHAYVDDNDNANASLTFLMNPETNKGFMGGQADLIRMIAQKLYNNPSMASSFTELHHGTYRAANVLYVDEQPVVDTFLIERIMSLNVFGCPVSSLNSHRDAIANVSQKPTVFHSCGIWVNASYINHNCIGNVRRSFIGDMMIVRAAKDLEAGTEIRFPYEAPDDNNISDMQGKFKNWDFICDCAFCENAKRSKASAAIERRKLLEKLKRLCASSQSHDIQTEKMESLLKAVDNTYTRPANELPRLLLWDPQLLLARIYLNRNDKMKGLEALSKTLQSLGFIITGADCTPADFRVVSWGHVVHHLVDIFLYVRSVFEAFKAWEKSRQAEQYARTAYRVLVGEDTSFDRSYPK</sequence>
<dbReference type="SMART" id="SM00317">
    <property type="entry name" value="SET"/>
    <property type="match status" value="1"/>
</dbReference>
<dbReference type="PANTHER" id="PTHR47643">
    <property type="entry name" value="TPR DOMAIN PROTEIN (AFU_ORTHOLOGUE AFUA_5G12710)"/>
    <property type="match status" value="1"/>
</dbReference>
<dbReference type="PANTHER" id="PTHR47643:SF2">
    <property type="entry name" value="TPR DOMAIN PROTEIN (AFU_ORTHOLOGUE AFUA_5G12710)"/>
    <property type="match status" value="1"/>
</dbReference>
<dbReference type="InterPro" id="IPR001214">
    <property type="entry name" value="SET_dom"/>
</dbReference>
<dbReference type="STRING" id="1448308.A0A2T2N836"/>